<keyword evidence="4" id="KW-0862">Zinc</keyword>
<dbReference type="OrthoDB" id="3424160at2"/>
<dbReference type="Gene3D" id="3.20.20.70">
    <property type="entry name" value="Aldolase class I"/>
    <property type="match status" value="1"/>
</dbReference>
<sequence>MSEHTPLIIGINVNEGTARDPNPHVPYTPEEIAEVAARSAQAGASVMHFHARHRDGSMDHTAAGYAAVVRAVRARCDLLLAPSMANVAGYDVEQRLSNIVPNQADPRTRVDLLPIDMGCANMDLFDPQTKEYRSTDRVFVNDVATQTTLLDRCRSLGLTPYLASFNISWTRAILAHAAAGRVPRPAAIVFVLGGDEFVAAHPTTPEGLRAQVRMLPADFPAQWLVSSYRGDVLTIADEIIGAGGHIVVGVGDYAHSERNHPTTPDLVAEVAAIGRRHHRNPATVAEARELLGVARHAHR</sequence>
<protein>
    <recommendedName>
        <fullName evidence="7">3-keto-5-aminohexanoate cleavage protein</fullName>
    </recommendedName>
</protein>
<dbReference type="KEGG" id="mgo:AFA91_08685"/>
<organism evidence="5 6">
    <name type="scientific">Mycolicibacterium goodii</name>
    <name type="common">Mycobacterium goodii</name>
    <dbReference type="NCBI Taxonomy" id="134601"/>
    <lineage>
        <taxon>Bacteria</taxon>
        <taxon>Bacillati</taxon>
        <taxon>Actinomycetota</taxon>
        <taxon>Actinomycetes</taxon>
        <taxon>Mycobacteriales</taxon>
        <taxon>Mycobacteriaceae</taxon>
        <taxon>Mycolicibacterium</taxon>
    </lineage>
</organism>
<dbReference type="RefSeq" id="WP_049744356.1">
    <property type="nucleotide sequence ID" value="NZ_CP012150.1"/>
</dbReference>
<name>A0A0K0X3R3_MYCGD</name>
<dbReference type="InterPro" id="IPR008567">
    <property type="entry name" value="BKACE"/>
</dbReference>
<reference evidence="5 6" key="1">
    <citation type="submission" date="2015-07" db="EMBL/GenBank/DDBJ databases">
        <title>Complete genome sequence of Mycobacterium goodii X7B, a facultative thermophilic biodesulfurizing bacterium.</title>
        <authorList>
            <person name="Yu B."/>
            <person name="Li F."/>
            <person name="Xu P."/>
        </authorList>
    </citation>
    <scope>NUCLEOTIDE SEQUENCE [LARGE SCALE GENOMIC DNA]</scope>
    <source>
        <strain evidence="5 6">X7B</strain>
    </source>
</reference>
<evidence type="ECO:0008006" key="7">
    <source>
        <dbReference type="Google" id="ProtNLM"/>
    </source>
</evidence>
<dbReference type="EMBL" id="CP012150">
    <property type="protein sequence ID" value="AKS31938.1"/>
    <property type="molecule type" value="Genomic_DNA"/>
</dbReference>
<dbReference type="AlphaFoldDB" id="A0A0K0X3R3"/>
<evidence type="ECO:0000256" key="3">
    <source>
        <dbReference type="ARBA" id="ARBA00022723"/>
    </source>
</evidence>
<keyword evidence="2" id="KW-0808">Transferase</keyword>
<dbReference type="PANTHER" id="PTHR37418:SF2">
    <property type="entry name" value="3-KETO-5-AMINOHEXANOATE CLEAVAGE ENZYME"/>
    <property type="match status" value="1"/>
</dbReference>
<evidence type="ECO:0000313" key="5">
    <source>
        <dbReference type="EMBL" id="AKS31938.1"/>
    </source>
</evidence>
<accession>A0A0K0X3R3</accession>
<evidence type="ECO:0000313" key="6">
    <source>
        <dbReference type="Proteomes" id="UP000062255"/>
    </source>
</evidence>
<dbReference type="STRING" id="134601.AFA91_08685"/>
<evidence type="ECO:0000256" key="2">
    <source>
        <dbReference type="ARBA" id="ARBA00022679"/>
    </source>
</evidence>
<dbReference type="PATRIC" id="fig|134601.6.peg.1799"/>
<dbReference type="PANTHER" id="PTHR37418">
    <property type="entry name" value="3-KETO-5-AMINOHEXANOATE CLEAVAGE ENZYME-RELATED"/>
    <property type="match status" value="1"/>
</dbReference>
<keyword evidence="3" id="KW-0479">Metal-binding</keyword>
<evidence type="ECO:0000256" key="4">
    <source>
        <dbReference type="ARBA" id="ARBA00022833"/>
    </source>
</evidence>
<comment type="cofactor">
    <cofactor evidence="1">
        <name>Zn(2+)</name>
        <dbReference type="ChEBI" id="CHEBI:29105"/>
    </cofactor>
</comment>
<dbReference type="GO" id="GO:0046872">
    <property type="term" value="F:metal ion binding"/>
    <property type="evidence" value="ECO:0007669"/>
    <property type="project" value="UniProtKB-KW"/>
</dbReference>
<gene>
    <name evidence="5" type="ORF">AFA91_08685</name>
</gene>
<dbReference type="InterPro" id="IPR013785">
    <property type="entry name" value="Aldolase_TIM"/>
</dbReference>
<dbReference type="Proteomes" id="UP000062255">
    <property type="component" value="Chromosome"/>
</dbReference>
<proteinExistence type="predicted"/>
<evidence type="ECO:0000256" key="1">
    <source>
        <dbReference type="ARBA" id="ARBA00001947"/>
    </source>
</evidence>
<dbReference type="Pfam" id="PF05853">
    <property type="entry name" value="BKACE"/>
    <property type="match status" value="1"/>
</dbReference>
<dbReference type="GO" id="GO:0043720">
    <property type="term" value="F:3-keto-5-aminohexanoate cleavage activity"/>
    <property type="evidence" value="ECO:0007669"/>
    <property type="project" value="InterPro"/>
</dbReference>